<dbReference type="AlphaFoldDB" id="X1MVF9"/>
<reference evidence="1" key="1">
    <citation type="journal article" date="2014" name="Front. Microbiol.">
        <title>High frequency of phylogenetically diverse reductive dehalogenase-homologous genes in deep subseafloor sedimentary metagenomes.</title>
        <authorList>
            <person name="Kawai M."/>
            <person name="Futagami T."/>
            <person name="Toyoda A."/>
            <person name="Takaki Y."/>
            <person name="Nishi S."/>
            <person name="Hori S."/>
            <person name="Arai W."/>
            <person name="Tsubouchi T."/>
            <person name="Morono Y."/>
            <person name="Uchiyama I."/>
            <person name="Ito T."/>
            <person name="Fujiyama A."/>
            <person name="Inagaki F."/>
            <person name="Takami H."/>
        </authorList>
    </citation>
    <scope>NUCLEOTIDE SEQUENCE</scope>
    <source>
        <strain evidence="1">Expedition CK06-06</strain>
    </source>
</reference>
<evidence type="ECO:0000313" key="1">
    <source>
        <dbReference type="EMBL" id="GAI18695.1"/>
    </source>
</evidence>
<dbReference type="EMBL" id="BARV01020883">
    <property type="protein sequence ID" value="GAI18695.1"/>
    <property type="molecule type" value="Genomic_DNA"/>
</dbReference>
<accession>X1MVF9</accession>
<comment type="caution">
    <text evidence="1">The sequence shown here is derived from an EMBL/GenBank/DDBJ whole genome shotgun (WGS) entry which is preliminary data.</text>
</comment>
<protein>
    <submittedName>
        <fullName evidence="1">Uncharacterized protein</fullName>
    </submittedName>
</protein>
<proteinExistence type="predicted"/>
<feature type="non-terminal residue" evidence="1">
    <location>
        <position position="1"/>
    </location>
</feature>
<organism evidence="1">
    <name type="scientific">marine sediment metagenome</name>
    <dbReference type="NCBI Taxonomy" id="412755"/>
    <lineage>
        <taxon>unclassified sequences</taxon>
        <taxon>metagenomes</taxon>
        <taxon>ecological metagenomes</taxon>
    </lineage>
</organism>
<sequence length="35" mass="3873">ANYRISGSECQLRALSHLKSNRRGIGCAIKNLTEI</sequence>
<name>X1MVF9_9ZZZZ</name>
<gene>
    <name evidence="1" type="ORF">S06H3_34738</name>
</gene>